<feature type="compositionally biased region" description="Gly residues" evidence="1">
    <location>
        <begin position="48"/>
        <end position="58"/>
    </location>
</feature>
<feature type="region of interest" description="Disordered" evidence="1">
    <location>
        <begin position="20"/>
        <end position="99"/>
    </location>
</feature>
<proteinExistence type="predicted"/>
<evidence type="ECO:0000256" key="1">
    <source>
        <dbReference type="SAM" id="MobiDB-lite"/>
    </source>
</evidence>
<dbReference type="Proteomes" id="UP000035016">
    <property type="component" value="Chromosome Chromosome"/>
</dbReference>
<feature type="compositionally biased region" description="Gly residues" evidence="1">
    <location>
        <begin position="69"/>
        <end position="79"/>
    </location>
</feature>
<name>A0A0F7VUK1_STRLW</name>
<sequence length="296" mass="28554">MDQDGQGRVMLLVPGQRLAGDIAAGGGEDVEAEGGQAGGAEPGDLFQGAGGATAGQDGGPPVARQRGGVAVGRQGGGVVRGAEDQGGAQSGTPERGGDVGAAGAVVGYAADARGHGRAPSSGCASYGPWGPGRAACRTRPGRPGCNSRPAPMALMTAAVNSVVDAEPPRSRVAVPAAIVSASPLDDLRDGVELLFAVLGGEPPEEHRAGEDHRHGAGDVLPGDVGGGAVRRPGHGGGGGGVDGQGGAQRTGNLAGQVEGDACDALGGLAGDDARHDRGVRGGHELAGAREGVAVGV</sequence>
<dbReference type="KEGG" id="sle:sle_17200"/>
<feature type="region of interest" description="Disordered" evidence="1">
    <location>
        <begin position="227"/>
        <end position="253"/>
    </location>
</feature>
<dbReference type="AlphaFoldDB" id="A0A0F7VUK1"/>
<feature type="compositionally biased region" description="Gly residues" evidence="1">
    <location>
        <begin position="227"/>
        <end position="248"/>
    </location>
</feature>
<protein>
    <submittedName>
        <fullName evidence="2">Uncharacterized protein</fullName>
    </submittedName>
</protein>
<evidence type="ECO:0000313" key="2">
    <source>
        <dbReference type="EMBL" id="CQR61182.1"/>
    </source>
</evidence>
<accession>A0A0F7VUK1</accession>
<reference evidence="2 3" key="1">
    <citation type="submission" date="2015-02" db="EMBL/GenBank/DDBJ databases">
        <authorList>
            <person name="Gomez-Escribano P.J."/>
        </authorList>
    </citation>
    <scope>NUCLEOTIDE SEQUENCE [LARGE SCALE GENOMIC DNA]</scope>
    <source>
        <strain evidence="3">C34 (DSM 42122 / NRRL B-24963)</strain>
    </source>
</reference>
<organism evidence="2 3">
    <name type="scientific">Streptomyces leeuwenhoekii</name>
    <dbReference type="NCBI Taxonomy" id="1437453"/>
    <lineage>
        <taxon>Bacteria</taxon>
        <taxon>Bacillati</taxon>
        <taxon>Actinomycetota</taxon>
        <taxon>Actinomycetes</taxon>
        <taxon>Kitasatosporales</taxon>
        <taxon>Streptomycetaceae</taxon>
        <taxon>Streptomyces</taxon>
    </lineage>
</organism>
<gene>
    <name evidence="2" type="primary">sle_17200</name>
</gene>
<dbReference type="EMBL" id="LN831790">
    <property type="protein sequence ID" value="CQR61182.1"/>
    <property type="molecule type" value="Genomic_DNA"/>
</dbReference>
<evidence type="ECO:0000313" key="3">
    <source>
        <dbReference type="Proteomes" id="UP000035016"/>
    </source>
</evidence>